<proteinExistence type="predicted"/>
<dbReference type="OrthoDB" id="109131at2759"/>
<protein>
    <submittedName>
        <fullName evidence="3">Unnamed protein product</fullName>
    </submittedName>
</protein>
<name>A0A9W6UCT9_9STRA</name>
<comment type="caution">
    <text evidence="3">The sequence shown here is derived from an EMBL/GenBank/DDBJ whole genome shotgun (WGS) entry which is preliminary data.</text>
</comment>
<feature type="region of interest" description="Disordered" evidence="1">
    <location>
        <begin position="63"/>
        <end position="104"/>
    </location>
</feature>
<keyword evidence="2" id="KW-0732">Signal</keyword>
<dbReference type="Proteomes" id="UP001165083">
    <property type="component" value="Unassembled WGS sequence"/>
</dbReference>
<feature type="chain" id="PRO_5040760247" evidence="2">
    <location>
        <begin position="21"/>
        <end position="104"/>
    </location>
</feature>
<dbReference type="AlphaFoldDB" id="A0A9W6UCT9"/>
<accession>A0A9W6UCT9</accession>
<keyword evidence="4" id="KW-1185">Reference proteome</keyword>
<reference evidence="3" key="1">
    <citation type="submission" date="2023-04" db="EMBL/GenBank/DDBJ databases">
        <title>Phytophthora lilii NBRC 32176.</title>
        <authorList>
            <person name="Ichikawa N."/>
            <person name="Sato H."/>
            <person name="Tonouchi N."/>
        </authorList>
    </citation>
    <scope>NUCLEOTIDE SEQUENCE</scope>
    <source>
        <strain evidence="3">NBRC 32176</strain>
    </source>
</reference>
<organism evidence="3 4">
    <name type="scientific">Phytophthora lilii</name>
    <dbReference type="NCBI Taxonomy" id="2077276"/>
    <lineage>
        <taxon>Eukaryota</taxon>
        <taxon>Sar</taxon>
        <taxon>Stramenopiles</taxon>
        <taxon>Oomycota</taxon>
        <taxon>Peronosporomycetes</taxon>
        <taxon>Peronosporales</taxon>
        <taxon>Peronosporaceae</taxon>
        <taxon>Phytophthora</taxon>
    </lineage>
</organism>
<gene>
    <name evidence="3" type="ORF">Plil01_001262400</name>
</gene>
<sequence>MGFAPVFAFTTLTLPSIISASIDSAPLIPGTKLRQQTNVGPPPQAEVAPRGRQLGLFDWLFESPTAAPPPDQGRVQAYGYQTTGNDNTDDGPFSGPFWDPNASF</sequence>
<evidence type="ECO:0000313" key="4">
    <source>
        <dbReference type="Proteomes" id="UP001165083"/>
    </source>
</evidence>
<dbReference type="EMBL" id="BSXW01000791">
    <property type="protein sequence ID" value="GMF29693.1"/>
    <property type="molecule type" value="Genomic_DNA"/>
</dbReference>
<evidence type="ECO:0000256" key="1">
    <source>
        <dbReference type="SAM" id="MobiDB-lite"/>
    </source>
</evidence>
<evidence type="ECO:0000313" key="3">
    <source>
        <dbReference type="EMBL" id="GMF29693.1"/>
    </source>
</evidence>
<evidence type="ECO:0000256" key="2">
    <source>
        <dbReference type="SAM" id="SignalP"/>
    </source>
</evidence>
<feature type="signal peptide" evidence="2">
    <location>
        <begin position="1"/>
        <end position="20"/>
    </location>
</feature>